<dbReference type="SUPFAM" id="SSF55804">
    <property type="entry name" value="Phoshotransferase/anion transport protein"/>
    <property type="match status" value="1"/>
</dbReference>
<evidence type="ECO:0000256" key="1">
    <source>
        <dbReference type="ARBA" id="ARBA00011798"/>
    </source>
</evidence>
<dbReference type="PROSITE" id="PS51094">
    <property type="entry name" value="PTS_EIIA_TYPE_2"/>
    <property type="match status" value="1"/>
</dbReference>
<dbReference type="InterPro" id="IPR004715">
    <property type="entry name" value="PTS_IIA_fruc"/>
</dbReference>
<comment type="subunit">
    <text evidence="1">Homodimer or homotrimer. Seems to be a monomer when not phosphorylated.</text>
</comment>
<protein>
    <submittedName>
        <fullName evidence="8">Fructose PTS transporter subunit IIA</fullName>
        <ecNumber evidence="8">2.7.1.202</ecNumber>
    </submittedName>
</protein>
<comment type="caution">
    <text evidence="8">The sequence shown here is derived from an EMBL/GenBank/DDBJ whole genome shotgun (WGS) entry which is preliminary data.</text>
</comment>
<sequence>MEDTINLKTIINKDLMIIKSDANSKEAILEDLCSLLKNKQYIEDQQQFLEDIYLRESEGITGIGDGIAIPHGKSGSVGETTVAIATLKNKIAWETLDEEPVEVVILFAVKDTDATTTHIILLQKVATLLARESFINAIKQINNKEELYDLIINA</sequence>
<dbReference type="NCBIfam" id="TIGR00848">
    <property type="entry name" value="fruA"/>
    <property type="match status" value="1"/>
</dbReference>
<proteinExistence type="predicted"/>
<keyword evidence="4" id="KW-0762">Sugar transport</keyword>
<name>A0AAW5LI90_MAMSC</name>
<keyword evidence="2" id="KW-0813">Transport</keyword>
<evidence type="ECO:0000256" key="6">
    <source>
        <dbReference type="ARBA" id="ARBA00022683"/>
    </source>
</evidence>
<dbReference type="PROSITE" id="PS00372">
    <property type="entry name" value="PTS_EIIA_TYPE_2_HIS"/>
    <property type="match status" value="1"/>
</dbReference>
<reference evidence="8" key="1">
    <citation type="submission" date="2022-07" db="EMBL/GenBank/DDBJ databases">
        <title>Bacterial species isolated from the porcine tonsil microbiota.</title>
        <authorList>
            <person name="Oliveira I.M.F."/>
        </authorList>
    </citation>
    <scope>NUCLEOTIDE SEQUENCE</scope>
    <source>
        <strain evidence="8">8QC2O2</strain>
    </source>
</reference>
<dbReference type="Gene3D" id="3.40.930.10">
    <property type="entry name" value="Mannitol-specific EII, Chain A"/>
    <property type="match status" value="1"/>
</dbReference>
<evidence type="ECO:0000256" key="5">
    <source>
        <dbReference type="ARBA" id="ARBA00022679"/>
    </source>
</evidence>
<dbReference type="PANTHER" id="PTHR47738:SF2">
    <property type="entry name" value="PTS SYSTEM FRUCTOSE-LIKE EIIA COMPONENT"/>
    <property type="match status" value="1"/>
</dbReference>
<dbReference type="Proteomes" id="UP001204068">
    <property type="component" value="Unassembled WGS sequence"/>
</dbReference>
<gene>
    <name evidence="8" type="ORF">NQ032_01320</name>
</gene>
<dbReference type="CDD" id="cd00211">
    <property type="entry name" value="PTS_IIA_fru"/>
    <property type="match status" value="1"/>
</dbReference>
<evidence type="ECO:0000256" key="2">
    <source>
        <dbReference type="ARBA" id="ARBA00022448"/>
    </source>
</evidence>
<dbReference type="GO" id="GO:0016020">
    <property type="term" value="C:membrane"/>
    <property type="evidence" value="ECO:0007669"/>
    <property type="project" value="InterPro"/>
</dbReference>
<dbReference type="EMBL" id="JANILD010000001">
    <property type="protein sequence ID" value="MCQ9302255.1"/>
    <property type="molecule type" value="Genomic_DNA"/>
</dbReference>
<dbReference type="PANTHER" id="PTHR47738">
    <property type="entry name" value="PTS SYSTEM FRUCTOSE-LIKE EIIA COMPONENT-RELATED"/>
    <property type="match status" value="1"/>
</dbReference>
<evidence type="ECO:0000256" key="3">
    <source>
        <dbReference type="ARBA" id="ARBA00022553"/>
    </source>
</evidence>
<dbReference type="Pfam" id="PF00359">
    <property type="entry name" value="PTS_EIIA_2"/>
    <property type="match status" value="1"/>
</dbReference>
<dbReference type="EC" id="2.7.1.202" evidence="8"/>
<dbReference type="RefSeq" id="WP_196968025.1">
    <property type="nucleotide sequence ID" value="NZ_CP064868.1"/>
</dbReference>
<keyword evidence="5 8" id="KW-0808">Transferase</keyword>
<organism evidence="8 9">
    <name type="scientific">Mammaliicoccus sciuri</name>
    <name type="common">Staphylococcus sciuri</name>
    <dbReference type="NCBI Taxonomy" id="1296"/>
    <lineage>
        <taxon>Bacteria</taxon>
        <taxon>Bacillati</taxon>
        <taxon>Bacillota</taxon>
        <taxon>Bacilli</taxon>
        <taxon>Bacillales</taxon>
        <taxon>Staphylococcaceae</taxon>
        <taxon>Mammaliicoccus</taxon>
    </lineage>
</organism>
<dbReference type="GO" id="GO:0009401">
    <property type="term" value="P:phosphoenolpyruvate-dependent sugar phosphotransferase system"/>
    <property type="evidence" value="ECO:0007669"/>
    <property type="project" value="UniProtKB-KW"/>
</dbReference>
<accession>A0AAW5LI90</accession>
<dbReference type="InterPro" id="IPR016152">
    <property type="entry name" value="PTrfase/Anion_transptr"/>
</dbReference>
<feature type="domain" description="PTS EIIA type-2" evidence="7">
    <location>
        <begin position="9"/>
        <end position="154"/>
    </location>
</feature>
<dbReference type="GO" id="GO:0008982">
    <property type="term" value="F:protein-N(PI)-phosphohistidine-sugar phosphotransferase activity"/>
    <property type="evidence" value="ECO:0007669"/>
    <property type="project" value="InterPro"/>
</dbReference>
<evidence type="ECO:0000256" key="4">
    <source>
        <dbReference type="ARBA" id="ARBA00022597"/>
    </source>
</evidence>
<keyword evidence="3" id="KW-0597">Phosphoprotein</keyword>
<evidence type="ECO:0000313" key="8">
    <source>
        <dbReference type="EMBL" id="MCQ9302255.1"/>
    </source>
</evidence>
<evidence type="ECO:0000313" key="9">
    <source>
        <dbReference type="Proteomes" id="UP001204068"/>
    </source>
</evidence>
<dbReference type="InterPro" id="IPR002178">
    <property type="entry name" value="PTS_EIIA_type-2_dom"/>
</dbReference>
<dbReference type="AlphaFoldDB" id="A0AAW5LI90"/>
<evidence type="ECO:0000259" key="7">
    <source>
        <dbReference type="PROSITE" id="PS51094"/>
    </source>
</evidence>
<dbReference type="InterPro" id="IPR051541">
    <property type="entry name" value="PTS_SugarTrans_NitroReg"/>
</dbReference>
<keyword evidence="6" id="KW-0598">Phosphotransferase system</keyword>